<sequence length="209" mass="22784">MSLESLHKKRLSLKEKATIMKNYFHSWGVEVSTAEIYFHQLKNMEAELWSVQDSIILLVDECDIDAEEDVYSDISDEIDDVKLLLIRAVPGCQNVNCSMVLDQGCDTSVEVSCVQPSQECLMFVGARENDHVLVGSSDVFQPVSSGDVFQPISSGDVFQPISYGGNSKGSDSTGSTTPSSYAGGNPKGSGMIFKAPRGKLSGNLQKFLR</sequence>
<dbReference type="AlphaFoldDB" id="A0A8D8XTC2"/>
<dbReference type="EMBL" id="HBUF01343682">
    <property type="protein sequence ID" value="CAG6706985.1"/>
    <property type="molecule type" value="Transcribed_RNA"/>
</dbReference>
<dbReference type="EMBL" id="HBUF01343680">
    <property type="protein sequence ID" value="CAG6706983.1"/>
    <property type="molecule type" value="Transcribed_RNA"/>
</dbReference>
<name>A0A8D8XTC2_9HEMI</name>
<feature type="region of interest" description="Disordered" evidence="1">
    <location>
        <begin position="163"/>
        <end position="197"/>
    </location>
</feature>
<dbReference type="EMBL" id="HBUF01343681">
    <property type="protein sequence ID" value="CAG6706984.1"/>
    <property type="molecule type" value="Transcribed_RNA"/>
</dbReference>
<accession>A0A8D8XTC2</accession>
<feature type="compositionally biased region" description="Low complexity" evidence="1">
    <location>
        <begin position="164"/>
        <end position="180"/>
    </location>
</feature>
<reference evidence="2" key="1">
    <citation type="submission" date="2021-05" db="EMBL/GenBank/DDBJ databases">
        <authorList>
            <person name="Alioto T."/>
            <person name="Alioto T."/>
            <person name="Gomez Garrido J."/>
        </authorList>
    </citation>
    <scope>NUCLEOTIDE SEQUENCE</scope>
</reference>
<evidence type="ECO:0000256" key="1">
    <source>
        <dbReference type="SAM" id="MobiDB-lite"/>
    </source>
</evidence>
<dbReference type="EMBL" id="HBUF01343683">
    <property type="protein sequence ID" value="CAG6706986.1"/>
    <property type="molecule type" value="Transcribed_RNA"/>
</dbReference>
<evidence type="ECO:0000313" key="2">
    <source>
        <dbReference type="EMBL" id="CAG6706983.1"/>
    </source>
</evidence>
<organism evidence="2">
    <name type="scientific">Cacopsylla melanoneura</name>
    <dbReference type="NCBI Taxonomy" id="428564"/>
    <lineage>
        <taxon>Eukaryota</taxon>
        <taxon>Metazoa</taxon>
        <taxon>Ecdysozoa</taxon>
        <taxon>Arthropoda</taxon>
        <taxon>Hexapoda</taxon>
        <taxon>Insecta</taxon>
        <taxon>Pterygota</taxon>
        <taxon>Neoptera</taxon>
        <taxon>Paraneoptera</taxon>
        <taxon>Hemiptera</taxon>
        <taxon>Sternorrhyncha</taxon>
        <taxon>Psylloidea</taxon>
        <taxon>Psyllidae</taxon>
        <taxon>Psyllinae</taxon>
        <taxon>Cacopsylla</taxon>
    </lineage>
</organism>
<protein>
    <submittedName>
        <fullName evidence="2">Uncharacterized protein</fullName>
    </submittedName>
</protein>
<proteinExistence type="predicted"/>